<keyword evidence="8 10" id="KW-0472">Membrane</keyword>
<dbReference type="SMART" id="SM00382">
    <property type="entry name" value="AAA"/>
    <property type="match status" value="2"/>
</dbReference>
<feature type="domain" description="ABC transmembrane type-1" evidence="12">
    <location>
        <begin position="953"/>
        <end position="1203"/>
    </location>
</feature>
<dbReference type="InterPro" id="IPR050173">
    <property type="entry name" value="ABC_transporter_C-like"/>
</dbReference>
<keyword evidence="2" id="KW-0813">Transport</keyword>
<dbReference type="GO" id="GO:0005524">
    <property type="term" value="F:ATP binding"/>
    <property type="evidence" value="ECO:0007669"/>
    <property type="project" value="UniProtKB-KW"/>
</dbReference>
<feature type="transmembrane region" description="Helical" evidence="10">
    <location>
        <begin position="470"/>
        <end position="490"/>
    </location>
</feature>
<evidence type="ECO:0000313" key="13">
    <source>
        <dbReference type="EMBL" id="KAF8698281.1"/>
    </source>
</evidence>
<feature type="region of interest" description="Disordered" evidence="9">
    <location>
        <begin position="897"/>
        <end position="916"/>
    </location>
</feature>
<feature type="domain" description="ABC transporter" evidence="11">
    <location>
        <begin position="654"/>
        <end position="892"/>
    </location>
</feature>
<dbReference type="CDD" id="cd18596">
    <property type="entry name" value="ABC_6TM_VMR1_D1_like"/>
    <property type="match status" value="1"/>
</dbReference>
<feature type="transmembrane region" description="Helical" evidence="10">
    <location>
        <begin position="328"/>
        <end position="348"/>
    </location>
</feature>
<dbReference type="Proteomes" id="UP000602905">
    <property type="component" value="Unassembled WGS sequence"/>
</dbReference>
<dbReference type="Gene3D" id="1.20.1560.10">
    <property type="entry name" value="ABC transporter type 1, transmembrane domain"/>
    <property type="match status" value="2"/>
</dbReference>
<dbReference type="PROSITE" id="PS50929">
    <property type="entry name" value="ABC_TM1F"/>
    <property type="match status" value="2"/>
</dbReference>
<dbReference type="FunFam" id="3.40.50.300:FF:000838">
    <property type="entry name" value="ABC multidrug transporter (Eurofung)"/>
    <property type="match status" value="1"/>
</dbReference>
<dbReference type="InterPro" id="IPR003593">
    <property type="entry name" value="AAA+_ATPase"/>
</dbReference>
<comment type="subcellular location">
    <subcellularLocation>
        <location evidence="1">Membrane</location>
        <topology evidence="1">Multi-pass membrane protein</topology>
    </subcellularLocation>
</comment>
<dbReference type="SUPFAM" id="SSF52540">
    <property type="entry name" value="P-loop containing nucleoside triphosphate hydrolases"/>
    <property type="match status" value="2"/>
</dbReference>
<evidence type="ECO:0000256" key="3">
    <source>
        <dbReference type="ARBA" id="ARBA00022692"/>
    </source>
</evidence>
<feature type="transmembrane region" description="Helical" evidence="10">
    <location>
        <begin position="124"/>
        <end position="140"/>
    </location>
</feature>
<feature type="transmembrane region" description="Helical" evidence="10">
    <location>
        <begin position="152"/>
        <end position="173"/>
    </location>
</feature>
<feature type="transmembrane region" description="Helical" evidence="10">
    <location>
        <begin position="85"/>
        <end position="104"/>
    </location>
</feature>
<keyword evidence="7 10" id="KW-1133">Transmembrane helix</keyword>
<feature type="transmembrane region" description="Helical" evidence="10">
    <location>
        <begin position="185"/>
        <end position="205"/>
    </location>
</feature>
<proteinExistence type="predicted"/>
<evidence type="ECO:0000256" key="7">
    <source>
        <dbReference type="ARBA" id="ARBA00022989"/>
    </source>
</evidence>
<evidence type="ECO:0000259" key="11">
    <source>
        <dbReference type="PROSITE" id="PS50893"/>
    </source>
</evidence>
<feature type="non-terminal residue" evidence="13">
    <location>
        <position position="1"/>
    </location>
</feature>
<feature type="transmembrane region" description="Helical" evidence="10">
    <location>
        <begin position="949"/>
        <end position="972"/>
    </location>
</feature>
<dbReference type="PROSITE" id="PS50893">
    <property type="entry name" value="ABC_TRANSPORTER_2"/>
    <property type="match status" value="2"/>
</dbReference>
<keyword evidence="6" id="KW-0067">ATP-binding</keyword>
<dbReference type="PANTHER" id="PTHR24223">
    <property type="entry name" value="ATP-BINDING CASSETTE SUB-FAMILY C"/>
    <property type="match status" value="1"/>
</dbReference>
<evidence type="ECO:0000256" key="4">
    <source>
        <dbReference type="ARBA" id="ARBA00022737"/>
    </source>
</evidence>
<keyword evidence="4" id="KW-0677">Repeat</keyword>
<dbReference type="FunFam" id="1.20.1560.10:FF:000013">
    <property type="entry name" value="ABC transporter C family member 2"/>
    <property type="match status" value="1"/>
</dbReference>
<dbReference type="SUPFAM" id="SSF90123">
    <property type="entry name" value="ABC transporter transmembrane region"/>
    <property type="match status" value="2"/>
</dbReference>
<comment type="caution">
    <text evidence="13">The sequence shown here is derived from an EMBL/GenBank/DDBJ whole genome shotgun (WGS) entry which is preliminary data.</text>
</comment>
<evidence type="ECO:0000256" key="2">
    <source>
        <dbReference type="ARBA" id="ARBA00022448"/>
    </source>
</evidence>
<dbReference type="CDD" id="cd03244">
    <property type="entry name" value="ABCC_MRP_domain2"/>
    <property type="match status" value="1"/>
</dbReference>
<keyword evidence="3 10" id="KW-0812">Transmembrane</keyword>
<evidence type="ECO:0000256" key="5">
    <source>
        <dbReference type="ARBA" id="ARBA00022741"/>
    </source>
</evidence>
<dbReference type="CDD" id="cd03250">
    <property type="entry name" value="ABCC_MRP_domain1"/>
    <property type="match status" value="1"/>
</dbReference>
<evidence type="ECO:0000313" key="14">
    <source>
        <dbReference type="Proteomes" id="UP000602905"/>
    </source>
</evidence>
<dbReference type="GO" id="GO:0140359">
    <property type="term" value="F:ABC-type transporter activity"/>
    <property type="evidence" value="ECO:0007669"/>
    <property type="project" value="InterPro"/>
</dbReference>
<dbReference type="InterPro" id="IPR027417">
    <property type="entry name" value="P-loop_NTPase"/>
</dbReference>
<reference evidence="13" key="1">
    <citation type="submission" date="2020-09" db="EMBL/GenBank/DDBJ databases">
        <title>Comparative genome analyses of four rice-infecting Rhizoctonia solani isolates reveal extensive enrichment of homogalacturonan modification genes.</title>
        <authorList>
            <person name="Lee D.-Y."/>
            <person name="Jeon J."/>
            <person name="Kim K.-T."/>
            <person name="Cheong K."/>
            <person name="Song H."/>
            <person name="Choi G."/>
            <person name="Ko J."/>
            <person name="Opiyo S.O."/>
            <person name="Zuo S."/>
            <person name="Madhav S."/>
            <person name="Lee Y.-H."/>
            <person name="Wang G.-L."/>
        </authorList>
    </citation>
    <scope>NUCLEOTIDE SEQUENCE</scope>
    <source>
        <strain evidence="13">AG1-IA WGL</strain>
    </source>
</reference>
<sequence length="1681" mass="185672">MAAMVQTILSNTLVRPPGPFHQLEGSDQPFFQTYFIPCICAIASIVLVSLQVWLFKRRHGQSPNYDQADFQVYQHNRKTIFVWKAIRLISCAALTVFAITIAFSGPGQTCLSEHCTSVATLYPFLFYAYSALLAITSLFASRQMQLTVNSHLVVLLLVAFGVQAWNYLVPFALSNKDPNKLLYGWPIWTHISLLGLAAVVIPLCVPRLYIPLDPKNPSLPNPEQTASLISLMTYTYLNPIIFAAYRAPKLEYDQLPPLADYDHAAVLRQRGLDAIDPMNTERNKNQHIFWGLMRIFWREYSLMGFLAVTQATMELSGPLAIRFLLKVWVIWLFFGPVIGSLAMQWYLFLTSSCFVRAEAILTQVIFEHSLRLRMVTEAANKVSGTNDIASELERPVAESEEADGSESATVAASADSASAKGNQQADDSGSNIVGKINNLMSTDLGNILEGRDFLFLVTYAPFEIVCSAILLYWILGWSAVVGMVCMVLFFPLPRKVAQLVNGIQTDARVQGITEVMSVIRMIKLFGWENKIKAQVDAKREDELHWYKKKRVLVLFNLVTNYTLPMIVMMITFACHTLVFKHTLDASMVFSSIGVFELLRNQLHFVFSEITTAVQAKVSLDRVDDFLKNSELLDAYARNTVGTSVESTGPHSSAIGFHNATFTWTKRPTLASTSSTRNFKLVIDQELLFHRGKINMIVGPTGCGKTSLLLALLGEMQFTPDSSDSWFALPKEGGIAYAAQEAWVLNDSIRNNILFGSEYDEDRYKEVLSQCALDKDMELFDAGDQTEVGEKGLTLRQARVSLARAVYSRAEIVLLDDVLSALDVHTSRWIVENCLRGDLVTDRTIIIVTHNVAMIGEIADFVVSLGNNGQVINQGHVSEVLRVNARFRAEVEQEKEVEEKAAQATNEMDSEREKPVNAGGDGKLMVQEEVAVGHVGWPALKLFLLSFGGLRFWIFCLGAFMLSDAVLTLQSYWVGVWARAYNAHPGHPEQVNATMYLVVYIAICFGGVCLYAGAYILHILGSVRAARRIHEQLMASILGAPLRWLDSTPIGRIVARFTQDIRSVDETLPLQLESIFSTSFNMCSSFLVIVIFSPQFTIPGIAILVGGIWIGQIYIQSQLSIKREMSNARSPLFSHFGTALAGITSIRAYGVQEHFKNEAMERVDKYTRAARTFYNLNRWISFRMNALGGVFAAGLAAYLVYGGSSPDASNTGFSLNRAVMLSSGVFWWVRILNEFEVQGNSLERIKSYIAIEQEAAPVPEKVPPAHWPSSGNIIVENLSARFSSNSPIVLHGLSFEVKSGERIGIVGRTGSGKSSLTLSLLRMIPTEGNIYYDGIPTHALNLDALRTNITIIPQQPELMSGTVRQNLDPFDEYDDAFLNAALHSAGLESIQPEDPQDRIGLDSGVSAGGSNFSLGQRQILALARAIVRRSKILILDEATAAIDHNADTAIQSSIRTELHGMTLIIVAHRLQTICDADKIMVLDSGRIVEFDSPAILLRKQNGAFKSLVDESGDKDYLYAMANEIIVDGGSGTKCADGSWGIETRGELAGGWPILTIAEEMEGTMRDKHPGEITIHEGREANLIEWAGRWERRKLGKRGEESNALWNQKSAEKASLPTCGYSLSRAILAGPAISYALALTIPSFALSLACVATSPCAASGVSRALASPYTISERFALFACSSY</sequence>
<dbReference type="CDD" id="cd18604">
    <property type="entry name" value="ABC_6TM_VMR1_D2_like"/>
    <property type="match status" value="1"/>
</dbReference>
<protein>
    <submittedName>
        <fullName evidence="13">P-loop containing nucleoside triphosphate hydrolase protein</fullName>
    </submittedName>
</protein>
<dbReference type="Pfam" id="PF00664">
    <property type="entry name" value="ABC_membrane"/>
    <property type="match status" value="2"/>
</dbReference>
<feature type="transmembrane region" description="Helical" evidence="10">
    <location>
        <begin position="1179"/>
        <end position="1200"/>
    </location>
</feature>
<organism evidence="13 14">
    <name type="scientific">Rhizoctonia solani</name>
    <dbReference type="NCBI Taxonomy" id="456999"/>
    <lineage>
        <taxon>Eukaryota</taxon>
        <taxon>Fungi</taxon>
        <taxon>Dikarya</taxon>
        <taxon>Basidiomycota</taxon>
        <taxon>Agaricomycotina</taxon>
        <taxon>Agaricomycetes</taxon>
        <taxon>Cantharellales</taxon>
        <taxon>Ceratobasidiaceae</taxon>
        <taxon>Rhizoctonia</taxon>
    </lineage>
</organism>
<dbReference type="GO" id="GO:0016020">
    <property type="term" value="C:membrane"/>
    <property type="evidence" value="ECO:0007669"/>
    <property type="project" value="UniProtKB-SubCell"/>
</dbReference>
<dbReference type="Gene3D" id="3.40.50.300">
    <property type="entry name" value="P-loop containing nucleotide triphosphate hydrolases"/>
    <property type="match status" value="2"/>
</dbReference>
<evidence type="ECO:0000256" key="1">
    <source>
        <dbReference type="ARBA" id="ARBA00004141"/>
    </source>
</evidence>
<evidence type="ECO:0000256" key="9">
    <source>
        <dbReference type="SAM" id="MobiDB-lite"/>
    </source>
</evidence>
<feature type="domain" description="ABC transmembrane type-1" evidence="12">
    <location>
        <begin position="433"/>
        <end position="614"/>
    </location>
</feature>
<dbReference type="GO" id="GO:0016887">
    <property type="term" value="F:ATP hydrolysis activity"/>
    <property type="evidence" value="ECO:0007669"/>
    <property type="project" value="InterPro"/>
</dbReference>
<dbReference type="InterPro" id="IPR003439">
    <property type="entry name" value="ABC_transporter-like_ATP-bd"/>
</dbReference>
<accession>A0A8H7HN13</accession>
<dbReference type="InterPro" id="IPR011527">
    <property type="entry name" value="ABC1_TM_dom"/>
</dbReference>
<feature type="transmembrane region" description="Helical" evidence="10">
    <location>
        <begin position="992"/>
        <end position="1019"/>
    </location>
</feature>
<dbReference type="OrthoDB" id="6500128at2759"/>
<feature type="transmembrane region" description="Helical" evidence="10">
    <location>
        <begin position="34"/>
        <end position="55"/>
    </location>
</feature>
<dbReference type="PANTHER" id="PTHR24223:SF356">
    <property type="entry name" value="ATP-BINDING CASSETTE TRANSPORTER ABC4"/>
    <property type="match status" value="1"/>
</dbReference>
<name>A0A8H7HN13_9AGAM</name>
<evidence type="ECO:0000256" key="6">
    <source>
        <dbReference type="ARBA" id="ARBA00022840"/>
    </source>
</evidence>
<evidence type="ECO:0000256" key="10">
    <source>
        <dbReference type="SAM" id="Phobius"/>
    </source>
</evidence>
<evidence type="ECO:0000259" key="12">
    <source>
        <dbReference type="PROSITE" id="PS50929"/>
    </source>
</evidence>
<keyword evidence="13" id="KW-0378">Hydrolase</keyword>
<feature type="domain" description="ABC transporter" evidence="11">
    <location>
        <begin position="1272"/>
        <end position="1508"/>
    </location>
</feature>
<gene>
    <name evidence="13" type="ORF">RHS03_07563</name>
</gene>
<dbReference type="Pfam" id="PF00005">
    <property type="entry name" value="ABC_tran"/>
    <property type="match status" value="2"/>
</dbReference>
<dbReference type="InterPro" id="IPR036640">
    <property type="entry name" value="ABC1_TM_sf"/>
</dbReference>
<dbReference type="EMBL" id="JACYCD010000265">
    <property type="protein sequence ID" value="KAF8698281.1"/>
    <property type="molecule type" value="Genomic_DNA"/>
</dbReference>
<evidence type="ECO:0000256" key="8">
    <source>
        <dbReference type="ARBA" id="ARBA00023136"/>
    </source>
</evidence>
<feature type="transmembrane region" description="Helical" evidence="10">
    <location>
        <begin position="551"/>
        <end position="572"/>
    </location>
</feature>
<keyword evidence="5" id="KW-0547">Nucleotide-binding</keyword>